<evidence type="ECO:0000313" key="1">
    <source>
        <dbReference type="Proteomes" id="UP000095286"/>
    </source>
</evidence>
<sequence length="318" mass="34315">MDVPKLSCTPGNSSDMHIPSNHNNFHHPITHDLAHFQNIFSKPSKNSLQRASRSETHLADIKGFAHPSEKVMQQQIHSTVSGFFSHEGSLNSGKISAVSSSANNMRKLRDEKVKQFENPDKGEQGNQFKGLHPLSSLLLRGNSSSSHNLTAKNQIITEENDSLEKSSIPISLPPRVRKSSSASRILDLANLTSEITIDDIPENMWASSIASAATNPPPTTSSVDQGGLTMSLDSKNKTSAMTPILGTNLPSTIVPPQANIPSSSGGGWFSRGPQTTTNASGEIKASGSVLGIFGKGFLAQPVLTNDKERYRYMMTLEQ</sequence>
<name>A0AC35U7U2_9BILA</name>
<dbReference type="WBParaSite" id="RSKR_0000843200.1">
    <property type="protein sequence ID" value="RSKR_0000843200.1"/>
    <property type="gene ID" value="RSKR_0000843200"/>
</dbReference>
<dbReference type="Proteomes" id="UP000095286">
    <property type="component" value="Unplaced"/>
</dbReference>
<proteinExistence type="predicted"/>
<organism evidence="1 2">
    <name type="scientific">Rhabditophanes sp. KR3021</name>
    <dbReference type="NCBI Taxonomy" id="114890"/>
    <lineage>
        <taxon>Eukaryota</taxon>
        <taxon>Metazoa</taxon>
        <taxon>Ecdysozoa</taxon>
        <taxon>Nematoda</taxon>
        <taxon>Chromadorea</taxon>
        <taxon>Rhabditida</taxon>
        <taxon>Tylenchina</taxon>
        <taxon>Panagrolaimomorpha</taxon>
        <taxon>Strongyloidoidea</taxon>
        <taxon>Alloionematidae</taxon>
        <taxon>Rhabditophanes</taxon>
    </lineage>
</organism>
<evidence type="ECO:0000313" key="2">
    <source>
        <dbReference type="WBParaSite" id="RSKR_0000843200.1"/>
    </source>
</evidence>
<reference evidence="2" key="1">
    <citation type="submission" date="2016-11" db="UniProtKB">
        <authorList>
            <consortium name="WormBaseParasite"/>
        </authorList>
    </citation>
    <scope>IDENTIFICATION</scope>
    <source>
        <strain evidence="2">KR3021</strain>
    </source>
</reference>
<accession>A0AC35U7U2</accession>
<protein>
    <submittedName>
        <fullName evidence="2">Protein kinase domain-containing protein</fullName>
    </submittedName>
</protein>